<keyword evidence="3" id="KW-1185">Reference proteome</keyword>
<dbReference type="AlphaFoldDB" id="A0A4C1URW3"/>
<reference evidence="2 3" key="1">
    <citation type="journal article" date="2019" name="Commun. Biol.">
        <title>The bagworm genome reveals a unique fibroin gene that provides high tensile strength.</title>
        <authorList>
            <person name="Kono N."/>
            <person name="Nakamura H."/>
            <person name="Ohtoshi R."/>
            <person name="Tomita M."/>
            <person name="Numata K."/>
            <person name="Arakawa K."/>
        </authorList>
    </citation>
    <scope>NUCLEOTIDE SEQUENCE [LARGE SCALE GENOMIC DNA]</scope>
</reference>
<feature type="region of interest" description="Disordered" evidence="1">
    <location>
        <begin position="1"/>
        <end position="62"/>
    </location>
</feature>
<evidence type="ECO:0000256" key="1">
    <source>
        <dbReference type="SAM" id="MobiDB-lite"/>
    </source>
</evidence>
<evidence type="ECO:0000313" key="3">
    <source>
        <dbReference type="Proteomes" id="UP000299102"/>
    </source>
</evidence>
<protein>
    <submittedName>
        <fullName evidence="2">Uncharacterized protein</fullName>
    </submittedName>
</protein>
<comment type="caution">
    <text evidence="2">The sequence shown here is derived from an EMBL/GenBank/DDBJ whole genome shotgun (WGS) entry which is preliminary data.</text>
</comment>
<dbReference type="EMBL" id="BGZK01000210">
    <property type="protein sequence ID" value="GBP28712.1"/>
    <property type="molecule type" value="Genomic_DNA"/>
</dbReference>
<dbReference type="Proteomes" id="UP000299102">
    <property type="component" value="Unassembled WGS sequence"/>
</dbReference>
<accession>A0A4C1URW3</accession>
<name>A0A4C1URW3_EUMVA</name>
<gene>
    <name evidence="2" type="ORF">EVAR_19753_1</name>
</gene>
<sequence>MIKQQDKSASSVSDCGNKGGGCSPLGGATSGVGPDRVMISTFRQDGTAGAAPPPDDASDRHSRSAIITTSRICPSVGPSRQLMSPFSRRPNRLVMRVDPLRDCGAGTGAYSHVRNDGFGIIKNIDCVLAGASQAAGGRRGGVGRVANYRVLTQPNRRQHNGAIPIRPFADIVDDLGRIMSTQNDRVRVVVTSKSRQQMALAAVKLLSPRRRSDVTEIQARSL</sequence>
<proteinExistence type="predicted"/>
<organism evidence="2 3">
    <name type="scientific">Eumeta variegata</name>
    <name type="common">Bagworm moth</name>
    <name type="synonym">Eumeta japonica</name>
    <dbReference type="NCBI Taxonomy" id="151549"/>
    <lineage>
        <taxon>Eukaryota</taxon>
        <taxon>Metazoa</taxon>
        <taxon>Ecdysozoa</taxon>
        <taxon>Arthropoda</taxon>
        <taxon>Hexapoda</taxon>
        <taxon>Insecta</taxon>
        <taxon>Pterygota</taxon>
        <taxon>Neoptera</taxon>
        <taxon>Endopterygota</taxon>
        <taxon>Lepidoptera</taxon>
        <taxon>Glossata</taxon>
        <taxon>Ditrysia</taxon>
        <taxon>Tineoidea</taxon>
        <taxon>Psychidae</taxon>
        <taxon>Oiketicinae</taxon>
        <taxon>Eumeta</taxon>
    </lineage>
</organism>
<feature type="compositionally biased region" description="Gly residues" evidence="1">
    <location>
        <begin position="17"/>
        <end position="30"/>
    </location>
</feature>
<evidence type="ECO:0000313" key="2">
    <source>
        <dbReference type="EMBL" id="GBP28712.1"/>
    </source>
</evidence>